<keyword evidence="6" id="KW-1185">Reference proteome</keyword>
<dbReference type="Pfam" id="PF01408">
    <property type="entry name" value="GFO_IDH_MocA"/>
    <property type="match status" value="1"/>
</dbReference>
<dbReference type="InterPro" id="IPR000683">
    <property type="entry name" value="Gfo/Idh/MocA-like_OxRdtase_N"/>
</dbReference>
<dbReference type="Gene3D" id="3.40.50.720">
    <property type="entry name" value="NAD(P)-binding Rossmann-like Domain"/>
    <property type="match status" value="1"/>
</dbReference>
<feature type="domain" description="Gfo/Idh/MocA-like oxidoreductase N-terminal" evidence="3">
    <location>
        <begin position="5"/>
        <end position="120"/>
    </location>
</feature>
<evidence type="ECO:0000256" key="2">
    <source>
        <dbReference type="ARBA" id="ARBA00023002"/>
    </source>
</evidence>
<accession>A0A4U3KUI8</accession>
<evidence type="ECO:0000256" key="1">
    <source>
        <dbReference type="ARBA" id="ARBA00010928"/>
    </source>
</evidence>
<comment type="caution">
    <text evidence="5">The sequence shown here is derived from an EMBL/GenBank/DDBJ whole genome shotgun (WGS) entry which is preliminary data.</text>
</comment>
<feature type="domain" description="Gfo/Idh/MocA-like oxidoreductase C-terminal" evidence="4">
    <location>
        <begin position="136"/>
        <end position="342"/>
    </location>
</feature>
<dbReference type="Pfam" id="PF02894">
    <property type="entry name" value="GFO_IDH_MocA_C"/>
    <property type="match status" value="1"/>
</dbReference>
<dbReference type="AlphaFoldDB" id="A0A4U3KUI8"/>
<sequence>MNKTIQVGIAGFGIASKVFHAPFLKVSPHYEVVAVLERHREESKALFPNAQIVRSFEELLQTNADLIVIGTPNETHYPYAKQCLLAGKAVVVDKPFTIRSTEAMELAALSKQTGTLLTVYQNRRYVADYRTIQQILQQQLLGEVHTFEGNYFRYRAEAKPNAWREKPEPGSGILYDLGPHLIDQCLCLFGIPKFITADVRLQRPHAKADDAFTVVLDYGFLQATLRAGMLVREHGPHYIIHGTKGSFIKYGDDPQEAKLKAGEMPSETLGIESEEFYGLLHTEINGAIVKEYVPSQQGNFGLFYEYLYQTIANGAPLKTTPWQAYNTIKLIELAFESSKKRCTLPVEGLMDAY</sequence>
<dbReference type="InterPro" id="IPR036291">
    <property type="entry name" value="NAD(P)-bd_dom_sf"/>
</dbReference>
<dbReference type="GO" id="GO:0000166">
    <property type="term" value="F:nucleotide binding"/>
    <property type="evidence" value="ECO:0007669"/>
    <property type="project" value="InterPro"/>
</dbReference>
<comment type="similarity">
    <text evidence="1">Belongs to the Gfo/Idh/MocA family.</text>
</comment>
<reference evidence="5 6" key="1">
    <citation type="submission" date="2019-05" db="EMBL/GenBank/DDBJ databases">
        <title>Panacibacter sp. strain 17mud1-8 Genome sequencing and assembly.</title>
        <authorList>
            <person name="Chhetri G."/>
        </authorList>
    </citation>
    <scope>NUCLEOTIDE SEQUENCE [LARGE SCALE GENOMIC DNA]</scope>
    <source>
        <strain evidence="5 6">17mud1-8</strain>
    </source>
</reference>
<evidence type="ECO:0000259" key="3">
    <source>
        <dbReference type="Pfam" id="PF01408"/>
    </source>
</evidence>
<dbReference type="SUPFAM" id="SSF51735">
    <property type="entry name" value="NAD(P)-binding Rossmann-fold domains"/>
    <property type="match status" value="1"/>
</dbReference>
<dbReference type="InterPro" id="IPR004104">
    <property type="entry name" value="Gfo/Idh/MocA-like_OxRdtase_C"/>
</dbReference>
<dbReference type="Gene3D" id="3.30.360.10">
    <property type="entry name" value="Dihydrodipicolinate Reductase, domain 2"/>
    <property type="match status" value="1"/>
</dbReference>
<gene>
    <name evidence="5" type="ORF">FC093_18595</name>
</gene>
<dbReference type="GO" id="GO:0016491">
    <property type="term" value="F:oxidoreductase activity"/>
    <property type="evidence" value="ECO:0007669"/>
    <property type="project" value="UniProtKB-KW"/>
</dbReference>
<evidence type="ECO:0000313" key="5">
    <source>
        <dbReference type="EMBL" id="TKK66012.1"/>
    </source>
</evidence>
<dbReference type="Proteomes" id="UP000305848">
    <property type="component" value="Unassembled WGS sequence"/>
</dbReference>
<dbReference type="PANTHER" id="PTHR43708:SF5">
    <property type="entry name" value="CONSERVED EXPRESSED OXIDOREDUCTASE (EUROFUNG)-RELATED"/>
    <property type="match status" value="1"/>
</dbReference>
<dbReference type="InterPro" id="IPR051317">
    <property type="entry name" value="Gfo/Idh/MocA_oxidoreduct"/>
</dbReference>
<name>A0A4U3KUI8_9BACT</name>
<evidence type="ECO:0000313" key="6">
    <source>
        <dbReference type="Proteomes" id="UP000305848"/>
    </source>
</evidence>
<dbReference type="PANTHER" id="PTHR43708">
    <property type="entry name" value="CONSERVED EXPRESSED OXIDOREDUCTASE (EUROFUNG)"/>
    <property type="match status" value="1"/>
</dbReference>
<organism evidence="5 6">
    <name type="scientific">Ilyomonas limi</name>
    <dbReference type="NCBI Taxonomy" id="2575867"/>
    <lineage>
        <taxon>Bacteria</taxon>
        <taxon>Pseudomonadati</taxon>
        <taxon>Bacteroidota</taxon>
        <taxon>Chitinophagia</taxon>
        <taxon>Chitinophagales</taxon>
        <taxon>Chitinophagaceae</taxon>
        <taxon>Ilyomonas</taxon>
    </lineage>
</organism>
<evidence type="ECO:0000259" key="4">
    <source>
        <dbReference type="Pfam" id="PF02894"/>
    </source>
</evidence>
<keyword evidence="2" id="KW-0560">Oxidoreductase</keyword>
<protein>
    <submittedName>
        <fullName evidence="5">Oxidoreductase</fullName>
    </submittedName>
</protein>
<dbReference type="EMBL" id="SZQL01000017">
    <property type="protein sequence ID" value="TKK66012.1"/>
    <property type="molecule type" value="Genomic_DNA"/>
</dbReference>
<dbReference type="OrthoDB" id="9815825at2"/>
<dbReference type="RefSeq" id="WP_137263319.1">
    <property type="nucleotide sequence ID" value="NZ_SZQL01000017.1"/>
</dbReference>
<proteinExistence type="inferred from homology"/>